<dbReference type="GO" id="GO:0008360">
    <property type="term" value="P:regulation of cell shape"/>
    <property type="evidence" value="ECO:0007669"/>
    <property type="project" value="UniProtKB-KW"/>
</dbReference>
<proteinExistence type="inferred from homology"/>
<keyword evidence="3" id="KW-0378">Hydrolase</keyword>
<evidence type="ECO:0000256" key="6">
    <source>
        <dbReference type="ARBA" id="ARBA00023316"/>
    </source>
</evidence>
<accession>A0A1G2QXK8</accession>
<feature type="binding site" evidence="8">
    <location>
        <position position="273"/>
    </location>
    <ligand>
        <name>substrate</name>
    </ligand>
</feature>
<comment type="similarity">
    <text evidence="1 9">Belongs to the peptidase S11 family.</text>
</comment>
<evidence type="ECO:0000256" key="4">
    <source>
        <dbReference type="ARBA" id="ARBA00022960"/>
    </source>
</evidence>
<evidence type="ECO:0000256" key="5">
    <source>
        <dbReference type="ARBA" id="ARBA00022984"/>
    </source>
</evidence>
<dbReference type="PANTHER" id="PTHR21581:SF6">
    <property type="entry name" value="TRAFFICKING PROTEIN PARTICLE COMPLEX SUBUNIT 12"/>
    <property type="match status" value="1"/>
</dbReference>
<name>A0A1G2QXK8_9BACT</name>
<dbReference type="PANTHER" id="PTHR21581">
    <property type="entry name" value="D-ALANYL-D-ALANINE CARBOXYPEPTIDASE"/>
    <property type="match status" value="1"/>
</dbReference>
<feature type="active site" description="Acyl-ester intermediate" evidence="7">
    <location>
        <position position="104"/>
    </location>
</feature>
<keyword evidence="6" id="KW-0961">Cell wall biogenesis/degradation</keyword>
<evidence type="ECO:0000313" key="11">
    <source>
        <dbReference type="EMBL" id="OHA64571.1"/>
    </source>
</evidence>
<dbReference type="GO" id="GO:0009002">
    <property type="term" value="F:serine-type D-Ala-D-Ala carboxypeptidase activity"/>
    <property type="evidence" value="ECO:0007669"/>
    <property type="project" value="InterPro"/>
</dbReference>
<dbReference type="Pfam" id="PF00768">
    <property type="entry name" value="Peptidase_S11"/>
    <property type="match status" value="1"/>
</dbReference>
<dbReference type="InterPro" id="IPR012338">
    <property type="entry name" value="Beta-lactam/transpept-like"/>
</dbReference>
<feature type="active site" description="Proton acceptor" evidence="7">
    <location>
        <position position="107"/>
    </location>
</feature>
<dbReference type="Proteomes" id="UP000178065">
    <property type="component" value="Unassembled WGS sequence"/>
</dbReference>
<protein>
    <recommendedName>
        <fullName evidence="10">Peptidase S11 D-alanyl-D-alanine carboxypeptidase A N-terminal domain-containing protein</fullName>
    </recommendedName>
</protein>
<organism evidence="11 12">
    <name type="scientific">Candidatus Wildermuthbacteria bacterium RIFCSPHIGHO2_01_FULL_49_22b</name>
    <dbReference type="NCBI Taxonomy" id="1802448"/>
    <lineage>
        <taxon>Bacteria</taxon>
        <taxon>Candidatus Wildermuthiibacteriota</taxon>
    </lineage>
</organism>
<dbReference type="GO" id="GO:0009252">
    <property type="term" value="P:peptidoglycan biosynthetic process"/>
    <property type="evidence" value="ECO:0007669"/>
    <property type="project" value="UniProtKB-KW"/>
</dbReference>
<gene>
    <name evidence="11" type="ORF">A2672_02070</name>
</gene>
<dbReference type="InterPro" id="IPR018044">
    <property type="entry name" value="Peptidase_S11"/>
</dbReference>
<dbReference type="EMBL" id="MHTT01000032">
    <property type="protein sequence ID" value="OHA64571.1"/>
    <property type="molecule type" value="Genomic_DNA"/>
</dbReference>
<evidence type="ECO:0000256" key="3">
    <source>
        <dbReference type="ARBA" id="ARBA00022801"/>
    </source>
</evidence>
<dbReference type="GO" id="GO:0071555">
    <property type="term" value="P:cell wall organization"/>
    <property type="evidence" value="ECO:0007669"/>
    <property type="project" value="UniProtKB-KW"/>
</dbReference>
<keyword evidence="4" id="KW-0133">Cell shape</keyword>
<dbReference type="AlphaFoldDB" id="A0A1G2QXK8"/>
<evidence type="ECO:0000256" key="7">
    <source>
        <dbReference type="PIRSR" id="PIRSR618044-1"/>
    </source>
</evidence>
<feature type="domain" description="Peptidase S11 D-alanyl-D-alanine carboxypeptidase A N-terminal" evidence="10">
    <location>
        <begin position="70"/>
        <end position="304"/>
    </location>
</feature>
<keyword evidence="5" id="KW-0573">Peptidoglycan synthesis</keyword>
<evidence type="ECO:0000313" key="12">
    <source>
        <dbReference type="Proteomes" id="UP000178065"/>
    </source>
</evidence>
<keyword evidence="2" id="KW-0732">Signal</keyword>
<dbReference type="GO" id="GO:0006508">
    <property type="term" value="P:proteolysis"/>
    <property type="evidence" value="ECO:0007669"/>
    <property type="project" value="InterPro"/>
</dbReference>
<evidence type="ECO:0000256" key="9">
    <source>
        <dbReference type="RuleBase" id="RU004016"/>
    </source>
</evidence>
<dbReference type="InterPro" id="IPR001967">
    <property type="entry name" value="Peptidase_S11_N"/>
</dbReference>
<feature type="active site" evidence="7">
    <location>
        <position position="159"/>
    </location>
</feature>
<dbReference type="SUPFAM" id="SSF56601">
    <property type="entry name" value="beta-lactamase/transpeptidase-like"/>
    <property type="match status" value="1"/>
</dbReference>
<reference evidence="11 12" key="1">
    <citation type="journal article" date="2016" name="Nat. Commun.">
        <title>Thousands of microbial genomes shed light on interconnected biogeochemical processes in an aquifer system.</title>
        <authorList>
            <person name="Anantharaman K."/>
            <person name="Brown C.T."/>
            <person name="Hug L.A."/>
            <person name="Sharon I."/>
            <person name="Castelle C.J."/>
            <person name="Probst A.J."/>
            <person name="Thomas B.C."/>
            <person name="Singh A."/>
            <person name="Wilkins M.J."/>
            <person name="Karaoz U."/>
            <person name="Brodie E.L."/>
            <person name="Williams K.H."/>
            <person name="Hubbard S.S."/>
            <person name="Banfield J.F."/>
        </authorList>
    </citation>
    <scope>NUCLEOTIDE SEQUENCE [LARGE SCALE GENOMIC DNA]</scope>
</reference>
<comment type="caution">
    <text evidence="11">The sequence shown here is derived from an EMBL/GenBank/DDBJ whole genome shotgun (WGS) entry which is preliminary data.</text>
</comment>
<dbReference type="Gene3D" id="3.40.710.10">
    <property type="entry name" value="DD-peptidase/beta-lactamase superfamily"/>
    <property type="match status" value="1"/>
</dbReference>
<evidence type="ECO:0000256" key="1">
    <source>
        <dbReference type="ARBA" id="ARBA00007164"/>
    </source>
</evidence>
<dbReference type="PRINTS" id="PR00725">
    <property type="entry name" value="DADACBPTASE1"/>
</dbReference>
<evidence type="ECO:0000259" key="10">
    <source>
        <dbReference type="Pfam" id="PF00768"/>
    </source>
</evidence>
<evidence type="ECO:0000256" key="2">
    <source>
        <dbReference type="ARBA" id="ARBA00022729"/>
    </source>
</evidence>
<sequence>MTPNLRIFLGVFLLSLPLWWGLNVAGERLENFFFWSELARNPQMFTAQASLETKLWEMLPSRKQSAAPLELGASSALSVFVQGESQESKVLFEKDAQKRIPIASLSKLMGALVVARRYPLDKEIVVSRVAVAEEENFGELKEGDSFTHFDLLRPMLMESSNDASAAFALEIGMANFLNLMNQEADSLGLFDTFFANHAGLDPDIPGEPLNYSTARDLFVLTRHLKTFYSSVFEILGLKEYPLYTADGRFHHMMKNTNELLASNGWPTRVLGGKTGWTPEAQGGLVLVLESPKGKGYLVNIVLGSEQRFRDMKELVNWVFDSWRF</sequence>
<evidence type="ECO:0000256" key="8">
    <source>
        <dbReference type="PIRSR" id="PIRSR618044-2"/>
    </source>
</evidence>
<dbReference type="STRING" id="1802448.A2672_02070"/>